<evidence type="ECO:0000313" key="3">
    <source>
        <dbReference type="Proteomes" id="UP000029839"/>
    </source>
</evidence>
<evidence type="ECO:0000313" key="2">
    <source>
        <dbReference type="EMBL" id="KGM08907.1"/>
    </source>
</evidence>
<reference evidence="2 3" key="2">
    <citation type="journal article" date="2015" name="Stand. Genomic Sci.">
        <title>Draft genome sequence of Cellulomonas carbonis T26(T) and comparative analysis of six Cellulomonas genomes.</title>
        <authorList>
            <person name="Zhuang W."/>
            <person name="Zhang S."/>
            <person name="Xia X."/>
            <person name="Wang G."/>
        </authorList>
    </citation>
    <scope>NUCLEOTIDE SEQUENCE [LARGE SCALE GENOMIC DNA]</scope>
    <source>
        <strain evidence="2 3">T26</strain>
    </source>
</reference>
<dbReference type="Proteomes" id="UP000029839">
    <property type="component" value="Unassembled WGS sequence"/>
</dbReference>
<gene>
    <name evidence="2" type="ORF">N868_12705</name>
</gene>
<dbReference type="AlphaFoldDB" id="A0A0A0BMG7"/>
<proteinExistence type="predicted"/>
<reference evidence="2 3" key="1">
    <citation type="submission" date="2013-08" db="EMBL/GenBank/DDBJ databases">
        <title>Genome sequencing of Cellulomonas carbonis T26.</title>
        <authorList>
            <person name="Chen F."/>
            <person name="Li Y."/>
            <person name="Wang G."/>
        </authorList>
    </citation>
    <scope>NUCLEOTIDE SEQUENCE [LARGE SCALE GENOMIC DNA]</scope>
    <source>
        <strain evidence="2 3">T26</strain>
    </source>
</reference>
<feature type="region of interest" description="Disordered" evidence="1">
    <location>
        <begin position="1"/>
        <end position="64"/>
    </location>
</feature>
<accession>A0A0A0BMG7</accession>
<dbReference type="EMBL" id="AXCY01000142">
    <property type="protein sequence ID" value="KGM08907.1"/>
    <property type="molecule type" value="Genomic_DNA"/>
</dbReference>
<comment type="caution">
    <text evidence="2">The sequence shown here is derived from an EMBL/GenBank/DDBJ whole genome shotgun (WGS) entry which is preliminary data.</text>
</comment>
<evidence type="ECO:0000256" key="1">
    <source>
        <dbReference type="SAM" id="MobiDB-lite"/>
    </source>
</evidence>
<sequence length="64" mass="7147">MRFTERFLLPFTGPAQVADPRRRTPATPAQRDRADELESGLRRVTGPDGRSYVVPVEDGPHRGS</sequence>
<organism evidence="2 3">
    <name type="scientific">Cellulomonas carbonis T26</name>
    <dbReference type="NCBI Taxonomy" id="947969"/>
    <lineage>
        <taxon>Bacteria</taxon>
        <taxon>Bacillati</taxon>
        <taxon>Actinomycetota</taxon>
        <taxon>Actinomycetes</taxon>
        <taxon>Micrococcales</taxon>
        <taxon>Cellulomonadaceae</taxon>
        <taxon>Cellulomonas</taxon>
    </lineage>
</organism>
<protein>
    <submittedName>
        <fullName evidence="2">Uncharacterized protein</fullName>
    </submittedName>
</protein>
<keyword evidence="3" id="KW-1185">Reference proteome</keyword>
<feature type="compositionally biased region" description="Basic and acidic residues" evidence="1">
    <location>
        <begin position="30"/>
        <end position="41"/>
    </location>
</feature>
<name>A0A0A0BMG7_9CELL</name>
<dbReference type="OrthoDB" id="4829007at2"/>